<name>A0A450U7I5_9GAMM</name>
<dbReference type="EMBL" id="CAADFH010000002">
    <property type="protein sequence ID" value="VFJ87777.1"/>
    <property type="molecule type" value="Genomic_DNA"/>
</dbReference>
<organism evidence="1">
    <name type="scientific">Candidatus Kentrum sp. LFY</name>
    <dbReference type="NCBI Taxonomy" id="2126342"/>
    <lineage>
        <taxon>Bacteria</taxon>
        <taxon>Pseudomonadati</taxon>
        <taxon>Pseudomonadota</taxon>
        <taxon>Gammaproteobacteria</taxon>
        <taxon>Candidatus Kentrum</taxon>
    </lineage>
</organism>
<gene>
    <name evidence="1" type="ORF">BECKLFY1418A_GA0070994_100257</name>
</gene>
<evidence type="ECO:0000313" key="1">
    <source>
        <dbReference type="EMBL" id="VFJ87777.1"/>
    </source>
</evidence>
<accession>A0A450U7I5</accession>
<protein>
    <submittedName>
        <fullName evidence="1">Beta-barrel assembly machine subunit BamC</fullName>
    </submittedName>
</protein>
<dbReference type="InterPro" id="IPR010653">
    <property type="entry name" value="NlpB/DapX"/>
</dbReference>
<dbReference type="AlphaFoldDB" id="A0A450U7I5"/>
<sequence>MRRTGWKRGIDYIVIVITLSLTACSSIKDKFDEKLSNKKADYRTSRDLPSLEVPPDLVPPSGANAIEIPHTGTTTYSEYADKTGGRKQSNSAVLPQFPDIRVMRDRDVRWLLIEAKPTHVWPKVRNFWLKNGFSLKMEDASIGTMETDWAENRADIPSGIIRNLLGKLFEPAYSASTRDKFRVRLERGKEMGTTELYLSHRGAEEVTQGETFVWQSRAADPELEAEMLNRIMTFLGITKEKAHGMLAERKHDAVDRAYLVKGNNGEPTILSVHDSFSRAWRRTRIALDRIGFTIEDRDRSRGLFYIRYIEPGKVDEKEGWFSKLKFWSKDEKIEEIRHLISLREQIAKDNDATTTTQVTVLDKTGNPAQGQIVERILGLLYEQLK</sequence>
<dbReference type="InterPro" id="IPR042268">
    <property type="entry name" value="BamC_C"/>
</dbReference>
<dbReference type="PROSITE" id="PS51257">
    <property type="entry name" value="PROKAR_LIPOPROTEIN"/>
    <property type="match status" value="1"/>
</dbReference>
<dbReference type="Gene3D" id="3.30.310.170">
    <property type="entry name" value="Outer membrane protein assembly factor BamC"/>
    <property type="match status" value="1"/>
</dbReference>
<reference evidence="1" key="1">
    <citation type="submission" date="2019-02" db="EMBL/GenBank/DDBJ databases">
        <authorList>
            <person name="Gruber-Vodicka R. H."/>
            <person name="Seah K. B. B."/>
        </authorList>
    </citation>
    <scope>NUCLEOTIDE SEQUENCE</scope>
    <source>
        <strain evidence="1">BECK_M6</strain>
    </source>
</reference>
<dbReference type="Pfam" id="PF06804">
    <property type="entry name" value="Lipoprotein_18"/>
    <property type="match status" value="1"/>
</dbReference>
<proteinExistence type="predicted"/>